<accession>A0A562WSH1</accession>
<comment type="similarity">
    <text evidence="1">Belongs to the RelE toxin family.</text>
</comment>
<reference evidence="3 4" key="1">
    <citation type="submission" date="2019-07" db="EMBL/GenBank/DDBJ databases">
        <title>Genomic Encyclopedia of Archaeal and Bacterial Type Strains, Phase II (KMG-II): from individual species to whole genera.</title>
        <authorList>
            <person name="Goeker M."/>
        </authorList>
    </citation>
    <scope>NUCLEOTIDE SEQUENCE [LARGE SCALE GENOMIC DNA]</scope>
    <source>
        <strain evidence="3 4">ATCC BAA-1139</strain>
    </source>
</reference>
<keyword evidence="2" id="KW-1277">Toxin-antitoxin system</keyword>
<dbReference type="PANTHER" id="PTHR33755:SF5">
    <property type="entry name" value="TYPE II TOXIN-ANTITOXIN SYSTEM RELE_PARE FAMILY TOXIN"/>
    <property type="match status" value="1"/>
</dbReference>
<comment type="caution">
    <text evidence="3">The sequence shown here is derived from an EMBL/GenBank/DDBJ whole genome shotgun (WGS) entry which is preliminary data.</text>
</comment>
<dbReference type="InterPro" id="IPR051803">
    <property type="entry name" value="TA_system_RelE-like_toxin"/>
</dbReference>
<gene>
    <name evidence="3" type="ORF">JN12_00002</name>
</gene>
<dbReference type="Gene3D" id="3.30.2310.20">
    <property type="entry name" value="RelE-like"/>
    <property type="match status" value="1"/>
</dbReference>
<dbReference type="Proteomes" id="UP000319449">
    <property type="component" value="Unassembled WGS sequence"/>
</dbReference>
<dbReference type="AlphaFoldDB" id="A0A562WSH1"/>
<dbReference type="InterPro" id="IPR035093">
    <property type="entry name" value="RelE/ParE_toxin_dom_sf"/>
</dbReference>
<dbReference type="InterPro" id="IPR007712">
    <property type="entry name" value="RelE/ParE_toxin"/>
</dbReference>
<dbReference type="PANTHER" id="PTHR33755">
    <property type="entry name" value="TOXIN PARE1-RELATED"/>
    <property type="match status" value="1"/>
</dbReference>
<proteinExistence type="inferred from homology"/>
<keyword evidence="4" id="KW-1185">Reference proteome</keyword>
<evidence type="ECO:0000256" key="2">
    <source>
        <dbReference type="ARBA" id="ARBA00022649"/>
    </source>
</evidence>
<sequence>MKLRWSPLAVDKASEIAEYIAQDNPAAAEKWIDAVFSSVERLTTFPESGRSVPEINSLAIRELLYGNYLIIYRIEEKQLSILTIRHGRQILPVDEIVA</sequence>
<evidence type="ECO:0000256" key="1">
    <source>
        <dbReference type="ARBA" id="ARBA00006226"/>
    </source>
</evidence>
<dbReference type="RefSeq" id="WP_145016811.1">
    <property type="nucleotide sequence ID" value="NZ_VLLN01000001.1"/>
</dbReference>
<organism evidence="3 4">
    <name type="scientific">Geobacter argillaceus</name>
    <dbReference type="NCBI Taxonomy" id="345631"/>
    <lineage>
        <taxon>Bacteria</taxon>
        <taxon>Pseudomonadati</taxon>
        <taxon>Thermodesulfobacteriota</taxon>
        <taxon>Desulfuromonadia</taxon>
        <taxon>Geobacterales</taxon>
        <taxon>Geobacteraceae</taxon>
        <taxon>Geobacter</taxon>
    </lineage>
</organism>
<evidence type="ECO:0000313" key="4">
    <source>
        <dbReference type="Proteomes" id="UP000319449"/>
    </source>
</evidence>
<dbReference type="EMBL" id="VLLN01000001">
    <property type="protein sequence ID" value="TWJ33330.1"/>
    <property type="molecule type" value="Genomic_DNA"/>
</dbReference>
<dbReference type="Pfam" id="PF05016">
    <property type="entry name" value="ParE_toxin"/>
    <property type="match status" value="1"/>
</dbReference>
<protein>
    <submittedName>
        <fullName evidence="3">Addiction module RelE/StbE family toxin</fullName>
    </submittedName>
</protein>
<name>A0A562WSH1_9BACT</name>
<dbReference type="NCBIfam" id="TIGR02385">
    <property type="entry name" value="RelE_StbE"/>
    <property type="match status" value="1"/>
</dbReference>
<evidence type="ECO:0000313" key="3">
    <source>
        <dbReference type="EMBL" id="TWJ33330.1"/>
    </source>
</evidence>
<dbReference type="OrthoDB" id="5574284at2"/>